<comment type="subcellular location">
    <subcellularLocation>
        <location evidence="1">Secreted</location>
    </subcellularLocation>
</comment>
<dbReference type="Gene3D" id="3.50.30.30">
    <property type="match status" value="1"/>
</dbReference>
<evidence type="ECO:0000256" key="11">
    <source>
        <dbReference type="SAM" id="MobiDB-lite"/>
    </source>
</evidence>
<evidence type="ECO:0000256" key="8">
    <source>
        <dbReference type="ARBA" id="ARBA00023180"/>
    </source>
</evidence>
<dbReference type="AlphaFoldDB" id="A0A059CLP5"/>
<name>A0A059CLP5_EUCGR</name>
<feature type="domain" description="PA" evidence="14">
    <location>
        <begin position="373"/>
        <end position="452"/>
    </location>
</feature>
<dbReference type="Gene3D" id="2.60.40.2310">
    <property type="match status" value="1"/>
</dbReference>
<dbReference type="GO" id="GO:0004252">
    <property type="term" value="F:serine-type endopeptidase activity"/>
    <property type="evidence" value="ECO:0000318"/>
    <property type="project" value="GO_Central"/>
</dbReference>
<accession>A0A059CLP5</accession>
<keyword evidence="4 10" id="KW-0645">Protease</keyword>
<dbReference type="OrthoDB" id="206201at2759"/>
<dbReference type="Gene3D" id="3.40.50.200">
    <property type="entry name" value="Peptidase S8/S53 domain"/>
    <property type="match status" value="1"/>
</dbReference>
<dbReference type="InterPro" id="IPR000209">
    <property type="entry name" value="Peptidase_S8/S53_dom"/>
</dbReference>
<dbReference type="PANTHER" id="PTHR10795">
    <property type="entry name" value="PROPROTEIN CONVERTASE SUBTILISIN/KEXIN"/>
    <property type="match status" value="1"/>
</dbReference>
<sequence>MASSAAWLPFLALSLLAFPCAMAKKTYIVQMTDQSVPGTFNTSQDWYSANLQSLASGATDILYVYSEAFHGYAASLEPNQAEALRSSDAVLGVYEDVMYHLHTTRTPSFLKVEDEFGLWPGTGNPTEKTDEPFPEVIVGILDTGVFPESKSFDDLGFPEVPARWKGKCVKGPDFDPSLCNKKLIGAYFFAKGYIEALEGNMTEVQTPRDHDGHGTHTSSTAAGSPVANASLLGKARGVARGMAPHARVASYKVCWENGCTSSDILAAMDQAIKDGVDVISLSLGGGDGEYYENTIGIGAFTAMEKGIFVSASAGNDGPQLGTLSNGAPWIMTVGASTLDRNFPAHALLGNKMRFPGESLYGGPGMGKKLVGLVYNKGNESSLCLPGSLDRRVVRGKVVLCDRGINARVEKGAVVRDAGGVGMILVNTAEEGGEELLADCHLIPTVHLGAKAGIVIREYAKTDRNPTALVITSAQEVNVRPTPVVAAFSSRGPYFQSVQILKPDVIGPGVNILASWPAYVSPTELPTDKRSVQFNIISGTSMSCPHVSGVAALFKAARPTWSTSAIKSALMTTAYVHDNTRKPITDAADGTPTSPWDLGAGHIDPRKALSPGLVYDLTADDYIAFVCSLNYTIKQVQSTVRRTNVTCSTKLSDPGQLNYPSFSVLFRPNRKVVRYSRELTNVGDAGSVYKVAVQAPSTVAVRVKPRRLVFGKVGEKQRYTVTFVARNQTDETHGGSITWKNRQHRVRSPVGFLWGEWGTL</sequence>
<proteinExistence type="inferred from homology"/>
<keyword evidence="8" id="KW-0325">Glycoprotein</keyword>
<dbReference type="KEGG" id="egr:104439001"/>
<gene>
    <name evidence="17" type="ORF">EUGRSUZ_C00800</name>
</gene>
<dbReference type="PRINTS" id="PR00723">
    <property type="entry name" value="SUBTILISIN"/>
</dbReference>
<feature type="domain" description="Inhibitor I9" evidence="15">
    <location>
        <begin position="26"/>
        <end position="102"/>
    </location>
</feature>
<dbReference type="PROSITE" id="PS00138">
    <property type="entry name" value="SUBTILASE_SER"/>
    <property type="match status" value="1"/>
</dbReference>
<dbReference type="Gene3D" id="3.30.70.80">
    <property type="entry name" value="Peptidase S8 propeptide/proteinase inhibitor I9"/>
    <property type="match status" value="1"/>
</dbReference>
<feature type="region of interest" description="Disordered" evidence="11">
    <location>
        <begin position="204"/>
        <end position="224"/>
    </location>
</feature>
<dbReference type="Pfam" id="PF17766">
    <property type="entry name" value="fn3_6"/>
    <property type="match status" value="1"/>
</dbReference>
<reference evidence="17" key="1">
    <citation type="submission" date="2013-07" db="EMBL/GenBank/DDBJ databases">
        <title>The genome of Eucalyptus grandis.</title>
        <authorList>
            <person name="Schmutz J."/>
            <person name="Hayes R."/>
            <person name="Myburg A."/>
            <person name="Tuskan G."/>
            <person name="Grattapaglia D."/>
            <person name="Rokhsar D.S."/>
        </authorList>
    </citation>
    <scope>NUCLEOTIDE SEQUENCE</scope>
    <source>
        <tissue evidence="17">Leaf extractions</tissue>
    </source>
</reference>
<evidence type="ECO:0000256" key="4">
    <source>
        <dbReference type="ARBA" id="ARBA00022670"/>
    </source>
</evidence>
<evidence type="ECO:0000313" key="17">
    <source>
        <dbReference type="EMBL" id="KCW79388.1"/>
    </source>
</evidence>
<dbReference type="FunFam" id="3.30.70.80:FF:000003">
    <property type="entry name" value="Subtilisin-like protease SBT1.9"/>
    <property type="match status" value="1"/>
</dbReference>
<evidence type="ECO:0000256" key="10">
    <source>
        <dbReference type="PROSITE-ProRule" id="PRU01240"/>
    </source>
</evidence>
<protein>
    <recommendedName>
        <fullName evidence="18">Subtilisin-like protease</fullName>
    </recommendedName>
</protein>
<evidence type="ECO:0000256" key="7">
    <source>
        <dbReference type="ARBA" id="ARBA00022825"/>
    </source>
</evidence>
<organism evidence="17">
    <name type="scientific">Eucalyptus grandis</name>
    <name type="common">Flooded gum</name>
    <dbReference type="NCBI Taxonomy" id="71139"/>
    <lineage>
        <taxon>Eukaryota</taxon>
        <taxon>Viridiplantae</taxon>
        <taxon>Streptophyta</taxon>
        <taxon>Embryophyta</taxon>
        <taxon>Tracheophyta</taxon>
        <taxon>Spermatophyta</taxon>
        <taxon>Magnoliopsida</taxon>
        <taxon>eudicotyledons</taxon>
        <taxon>Gunneridae</taxon>
        <taxon>Pentapetalae</taxon>
        <taxon>rosids</taxon>
        <taxon>malvids</taxon>
        <taxon>Myrtales</taxon>
        <taxon>Myrtaceae</taxon>
        <taxon>Myrtoideae</taxon>
        <taxon>Eucalypteae</taxon>
        <taxon>Eucalyptus</taxon>
    </lineage>
</organism>
<dbReference type="EMBL" id="KK198755">
    <property type="protein sequence ID" value="KCW79388.1"/>
    <property type="molecule type" value="Genomic_DNA"/>
</dbReference>
<keyword evidence="6 10" id="KW-0378">Hydrolase</keyword>
<dbReference type="InterPro" id="IPR015500">
    <property type="entry name" value="Peptidase_S8_subtilisin-rel"/>
</dbReference>
<keyword evidence="5 12" id="KW-0732">Signal</keyword>
<feature type="chain" id="PRO_5001569419" description="Subtilisin-like protease" evidence="12">
    <location>
        <begin position="24"/>
        <end position="759"/>
    </location>
</feature>
<evidence type="ECO:0000259" key="13">
    <source>
        <dbReference type="Pfam" id="PF00082"/>
    </source>
</evidence>
<dbReference type="FunFam" id="3.40.50.200:FF:000006">
    <property type="entry name" value="Subtilisin-like protease SBT1.5"/>
    <property type="match status" value="1"/>
</dbReference>
<feature type="active site" description="Charge relay system" evidence="9 10">
    <location>
        <position position="142"/>
    </location>
</feature>
<dbReference type="InterPro" id="IPR034197">
    <property type="entry name" value="Peptidases_S8_3"/>
</dbReference>
<dbReference type="FunFam" id="3.50.30.30:FF:000005">
    <property type="entry name" value="subtilisin-like protease SBT1.5"/>
    <property type="match status" value="1"/>
</dbReference>
<evidence type="ECO:0000259" key="15">
    <source>
        <dbReference type="Pfam" id="PF05922"/>
    </source>
</evidence>
<evidence type="ECO:0000256" key="9">
    <source>
        <dbReference type="PIRSR" id="PIRSR615500-1"/>
    </source>
</evidence>
<dbReference type="CDD" id="cd02120">
    <property type="entry name" value="PA_subtilisin_like"/>
    <property type="match status" value="1"/>
</dbReference>
<dbReference type="GO" id="GO:0006508">
    <property type="term" value="P:proteolysis"/>
    <property type="evidence" value="ECO:0007669"/>
    <property type="project" value="UniProtKB-KW"/>
</dbReference>
<dbReference type="GO" id="GO:0005576">
    <property type="term" value="C:extracellular region"/>
    <property type="evidence" value="ECO:0000318"/>
    <property type="project" value="GO_Central"/>
</dbReference>
<dbReference type="OMA" id="MPECFTH"/>
<evidence type="ECO:0000259" key="14">
    <source>
        <dbReference type="Pfam" id="PF02225"/>
    </source>
</evidence>
<evidence type="ECO:0000256" key="2">
    <source>
        <dbReference type="ARBA" id="ARBA00011073"/>
    </source>
</evidence>
<dbReference type="Pfam" id="PF00082">
    <property type="entry name" value="Peptidase_S8"/>
    <property type="match status" value="1"/>
</dbReference>
<feature type="signal peptide" evidence="12">
    <location>
        <begin position="1"/>
        <end position="23"/>
    </location>
</feature>
<dbReference type="Pfam" id="PF02225">
    <property type="entry name" value="PA"/>
    <property type="match status" value="1"/>
</dbReference>
<dbReference type="CDD" id="cd04852">
    <property type="entry name" value="Peptidases_S8_3"/>
    <property type="match status" value="1"/>
</dbReference>
<evidence type="ECO:0000256" key="1">
    <source>
        <dbReference type="ARBA" id="ARBA00004613"/>
    </source>
</evidence>
<keyword evidence="7 10" id="KW-0720">Serine protease</keyword>
<evidence type="ECO:0000256" key="5">
    <source>
        <dbReference type="ARBA" id="ARBA00022729"/>
    </source>
</evidence>
<evidence type="ECO:0000256" key="3">
    <source>
        <dbReference type="ARBA" id="ARBA00022525"/>
    </source>
</evidence>
<feature type="active site" description="Charge relay system" evidence="9 10">
    <location>
        <position position="213"/>
    </location>
</feature>
<dbReference type="InParanoid" id="A0A059CLP5"/>
<feature type="domain" description="Peptidase S8/S53" evidence="13">
    <location>
        <begin position="135"/>
        <end position="584"/>
    </location>
</feature>
<evidence type="ECO:0000256" key="6">
    <source>
        <dbReference type="ARBA" id="ARBA00022801"/>
    </source>
</evidence>
<feature type="active site" description="Charge relay system" evidence="9 10">
    <location>
        <position position="540"/>
    </location>
</feature>
<dbReference type="InterPro" id="IPR045051">
    <property type="entry name" value="SBT"/>
</dbReference>
<dbReference type="InterPro" id="IPR037045">
    <property type="entry name" value="S8pro/Inhibitor_I9_sf"/>
</dbReference>
<dbReference type="eggNOG" id="ENOG502QRTY">
    <property type="taxonomic scope" value="Eukaryota"/>
</dbReference>
<evidence type="ECO:0000256" key="12">
    <source>
        <dbReference type="SAM" id="SignalP"/>
    </source>
</evidence>
<dbReference type="MEROPS" id="S08.A24"/>
<dbReference type="Pfam" id="PF05922">
    <property type="entry name" value="Inhibitor_I9"/>
    <property type="match status" value="1"/>
</dbReference>
<keyword evidence="3" id="KW-0964">Secreted</keyword>
<dbReference type="InterPro" id="IPR003137">
    <property type="entry name" value="PA_domain"/>
</dbReference>
<comment type="similarity">
    <text evidence="2 10">Belongs to the peptidase S8 family.</text>
</comment>
<dbReference type="InterPro" id="IPR036852">
    <property type="entry name" value="Peptidase_S8/S53_dom_sf"/>
</dbReference>
<dbReference type="PROSITE" id="PS51892">
    <property type="entry name" value="SUBTILASE"/>
    <property type="match status" value="1"/>
</dbReference>
<evidence type="ECO:0008006" key="18">
    <source>
        <dbReference type="Google" id="ProtNLM"/>
    </source>
</evidence>
<dbReference type="SUPFAM" id="SSF54897">
    <property type="entry name" value="Protease propeptides/inhibitors"/>
    <property type="match status" value="1"/>
</dbReference>
<dbReference type="Gramene" id="KCW79388">
    <property type="protein sequence ID" value="KCW79388"/>
    <property type="gene ID" value="EUGRSUZ_C00800"/>
</dbReference>
<dbReference type="InterPro" id="IPR010259">
    <property type="entry name" value="S8pro/Inhibitor_I9"/>
</dbReference>
<feature type="domain" description="Subtilisin-like protease fibronectin type-III" evidence="16">
    <location>
        <begin position="655"/>
        <end position="749"/>
    </location>
</feature>
<evidence type="ECO:0000259" key="16">
    <source>
        <dbReference type="Pfam" id="PF17766"/>
    </source>
</evidence>
<dbReference type="InterPro" id="IPR023828">
    <property type="entry name" value="Peptidase_S8_Ser-AS"/>
</dbReference>
<dbReference type="InterPro" id="IPR041469">
    <property type="entry name" value="Subtilisin-like_FN3"/>
</dbReference>
<dbReference type="GO" id="GO:0048731">
    <property type="term" value="P:system development"/>
    <property type="evidence" value="ECO:0007669"/>
    <property type="project" value="UniProtKB-ARBA"/>
</dbReference>
<dbReference type="SUPFAM" id="SSF52743">
    <property type="entry name" value="Subtilisin-like"/>
    <property type="match status" value="1"/>
</dbReference>